<dbReference type="KEGG" id="fya:KMW28_24525"/>
<evidence type="ECO:0000313" key="2">
    <source>
        <dbReference type="Proteomes" id="UP000678679"/>
    </source>
</evidence>
<protein>
    <submittedName>
        <fullName evidence="1">Uncharacterized protein</fullName>
    </submittedName>
</protein>
<proteinExistence type="predicted"/>
<evidence type="ECO:0000313" key="1">
    <source>
        <dbReference type="EMBL" id="QWG04061.1"/>
    </source>
</evidence>
<gene>
    <name evidence="1" type="ORF">KMW28_24525</name>
</gene>
<name>A0AAX1NCC8_9BACT</name>
<dbReference type="RefSeq" id="WP_169663555.1">
    <property type="nucleotide sequence ID" value="NZ_CP076133.1"/>
</dbReference>
<reference evidence="1 2" key="1">
    <citation type="submission" date="2021-05" db="EMBL/GenBank/DDBJ databases">
        <title>Comparative genomic studies on the polysaccharide-degrading batcterial strains of the Flammeovirga genus.</title>
        <authorList>
            <person name="Zewei F."/>
            <person name="Zheng Z."/>
            <person name="Yu L."/>
            <person name="Ruyue G."/>
            <person name="Yanhong M."/>
            <person name="Yuanyuan C."/>
            <person name="Jingyan G."/>
            <person name="Wenjun H."/>
        </authorList>
    </citation>
    <scope>NUCLEOTIDE SEQUENCE [LARGE SCALE GENOMIC DNA]</scope>
    <source>
        <strain evidence="1 2">NBRC:100898</strain>
    </source>
</reference>
<dbReference type="AlphaFoldDB" id="A0AAX1NCC8"/>
<keyword evidence="2" id="KW-1185">Reference proteome</keyword>
<organism evidence="1 2">
    <name type="scientific">Flammeovirga yaeyamensis</name>
    <dbReference type="NCBI Taxonomy" id="367791"/>
    <lineage>
        <taxon>Bacteria</taxon>
        <taxon>Pseudomonadati</taxon>
        <taxon>Bacteroidota</taxon>
        <taxon>Cytophagia</taxon>
        <taxon>Cytophagales</taxon>
        <taxon>Flammeovirgaceae</taxon>
        <taxon>Flammeovirga</taxon>
    </lineage>
</organism>
<sequence length="1082" mass="123367">MKELILASYIKKYFLFVVLFQTLSFSIIAQSLENQTKPSPLTEVTSDVVFSSERFTITFQPDGKITSLKLKDGNEVLLSTNRSSMYIILMSGERIELNKIFRSGDQLIFSTADEKLMASFNINITPTYISFDMVDFYGNFPAGAKLEFELNARPSMKLMAFDYISTLRKSGNSSTLTFEHVWDRYKRDNLLGGFVMYAFANEVEEDESILQAWGNEAIPHPKVSGVWNYDRAKQWVEEWEEMFSDQSVMYIRPQSVEELPLFEPYIKQSAVTTINFFTDVWHGGFWPDNTLNWEVNGVFQNQAELESYALQQREHGRSINLHYVSGGIGKRDPLYAQENLSDELATWVEGTLDQSISENDIILTFKPKEAWYKPPSTLSQETEIFGQLTESLPTFFRYEYLQIGSELMRISEIQKDNTTDLWQITLSNRSINGTLRSAHEEGEIVKGIVSPYNTVFVPDNYSDLFDTVAKNYARLVNECQVSNTLFDGAEIHVYNGRWGFEKFAQTVYENVDHPVLVRTSNGAPPNAGYMEYKINRTKKFLQSPVGDHNIGRTSIRLERLSTTDKGVIKPSSNMLAAQFMLSSQAAYNGSNFSVLRPDPMFGITLEEFQQYGKTSEMLSLLPKWKTINKNLTDAQRQSMLETHTMYKNRLASNTAFELRDFENEDDFLIYPIKMMGENPADISDDLSYGLFHMLQEDGMYVPKVEMSFDESKTLINPYKDQVPQFQMRFMFGEGVVVDPSIQIGNQILRVNTSVELSTSSTSYIEYRGGDKAGVYDKNWNLIEEVEVTISGDFIAINGENEITLSSSNSSTAEVELLLFTEGEPFAVAKGSKDTSLKELKFDGVNFEDLDNNLDQFTHHLPWGTTQTPDITAVANDANATVEILSEEDVIYPTIIKVTAEDRRFSKEYIINYDVEGGYANANILEISIDNQKVEEFEKDKLTYDLYGRWREQPTFKVTLEEKNASYNVNYPQSGGTLHVIVVTAQNGSTKSYYLYLKEGDDPTSSHHQKENIKVYKSNENTLEIKSDSDLKGNILLIYHLSGQKLLQKELDGTRIQLPFSSKGIFIIKIIDQHSSDVRKVVF</sequence>
<dbReference type="EMBL" id="CP076133">
    <property type="protein sequence ID" value="QWG04061.1"/>
    <property type="molecule type" value="Genomic_DNA"/>
</dbReference>
<dbReference type="Proteomes" id="UP000678679">
    <property type="component" value="Chromosome 2"/>
</dbReference>
<accession>A0AAX1NCC8</accession>